<comment type="caution">
    <text evidence="2">The sequence shown here is derived from an EMBL/GenBank/DDBJ whole genome shotgun (WGS) entry which is preliminary data.</text>
</comment>
<gene>
    <name evidence="2" type="ORF">S01H4_46858</name>
</gene>
<keyword evidence="1" id="KW-1133">Transmembrane helix</keyword>
<sequence length="48" mass="5121">MIDSELNELRKRKTKRIILWTCGITATAAIITIFTILGLSGAQTSGGG</sequence>
<accession>X1CNA0</accession>
<keyword evidence="1" id="KW-0472">Membrane</keyword>
<protein>
    <submittedName>
        <fullName evidence="2">Uncharacterized protein</fullName>
    </submittedName>
</protein>
<evidence type="ECO:0000313" key="2">
    <source>
        <dbReference type="EMBL" id="GAG94422.1"/>
    </source>
</evidence>
<organism evidence="2">
    <name type="scientific">marine sediment metagenome</name>
    <dbReference type="NCBI Taxonomy" id="412755"/>
    <lineage>
        <taxon>unclassified sequences</taxon>
        <taxon>metagenomes</taxon>
        <taxon>ecological metagenomes</taxon>
    </lineage>
</organism>
<feature type="transmembrane region" description="Helical" evidence="1">
    <location>
        <begin position="17"/>
        <end position="39"/>
    </location>
</feature>
<proteinExistence type="predicted"/>
<dbReference type="EMBL" id="BART01026233">
    <property type="protein sequence ID" value="GAG94422.1"/>
    <property type="molecule type" value="Genomic_DNA"/>
</dbReference>
<evidence type="ECO:0000256" key="1">
    <source>
        <dbReference type="SAM" id="Phobius"/>
    </source>
</evidence>
<dbReference type="AlphaFoldDB" id="X1CNA0"/>
<reference evidence="2" key="1">
    <citation type="journal article" date="2014" name="Front. Microbiol.">
        <title>High frequency of phylogenetically diverse reductive dehalogenase-homologous genes in deep subseafloor sedimentary metagenomes.</title>
        <authorList>
            <person name="Kawai M."/>
            <person name="Futagami T."/>
            <person name="Toyoda A."/>
            <person name="Takaki Y."/>
            <person name="Nishi S."/>
            <person name="Hori S."/>
            <person name="Arai W."/>
            <person name="Tsubouchi T."/>
            <person name="Morono Y."/>
            <person name="Uchiyama I."/>
            <person name="Ito T."/>
            <person name="Fujiyama A."/>
            <person name="Inagaki F."/>
            <person name="Takami H."/>
        </authorList>
    </citation>
    <scope>NUCLEOTIDE SEQUENCE</scope>
    <source>
        <strain evidence="2">Expedition CK06-06</strain>
    </source>
</reference>
<name>X1CNA0_9ZZZZ</name>
<keyword evidence="1" id="KW-0812">Transmembrane</keyword>